<dbReference type="GO" id="GO:0005737">
    <property type="term" value="C:cytoplasm"/>
    <property type="evidence" value="ECO:0007669"/>
    <property type="project" value="UniProtKB-SubCell"/>
</dbReference>
<dbReference type="SUPFAM" id="SSF55194">
    <property type="entry name" value="Ribosome recycling factor, RRF"/>
    <property type="match status" value="1"/>
</dbReference>
<name>A0A1F7I2A2_9BACT</name>
<gene>
    <name evidence="5" type="primary">frr</name>
    <name evidence="8" type="ORF">A3F03_02790</name>
</gene>
<dbReference type="InterPro" id="IPR023584">
    <property type="entry name" value="Ribosome_recyc_fac_dom"/>
</dbReference>
<dbReference type="FunFam" id="1.10.132.20:FF:000001">
    <property type="entry name" value="Ribosome-recycling factor"/>
    <property type="match status" value="1"/>
</dbReference>
<accession>A0A1F7I2A2</accession>
<dbReference type="NCBIfam" id="TIGR00496">
    <property type="entry name" value="frr"/>
    <property type="match status" value="1"/>
</dbReference>
<dbReference type="InterPro" id="IPR002661">
    <property type="entry name" value="Ribosome_recyc_fac"/>
</dbReference>
<dbReference type="GO" id="GO:0006415">
    <property type="term" value="P:translational termination"/>
    <property type="evidence" value="ECO:0007669"/>
    <property type="project" value="UniProtKB-UniRule"/>
</dbReference>
<evidence type="ECO:0000256" key="6">
    <source>
        <dbReference type="SAM" id="MobiDB-lite"/>
    </source>
</evidence>
<evidence type="ECO:0000259" key="7">
    <source>
        <dbReference type="Pfam" id="PF01765"/>
    </source>
</evidence>
<dbReference type="GO" id="GO:0043023">
    <property type="term" value="F:ribosomal large subunit binding"/>
    <property type="evidence" value="ECO:0007669"/>
    <property type="project" value="TreeGrafter"/>
</dbReference>
<reference evidence="8 9" key="1">
    <citation type="journal article" date="2016" name="Nat. Commun.">
        <title>Thousands of microbial genomes shed light on interconnected biogeochemical processes in an aquifer system.</title>
        <authorList>
            <person name="Anantharaman K."/>
            <person name="Brown C.T."/>
            <person name="Hug L.A."/>
            <person name="Sharon I."/>
            <person name="Castelle C.J."/>
            <person name="Probst A.J."/>
            <person name="Thomas B.C."/>
            <person name="Singh A."/>
            <person name="Wilkins M.J."/>
            <person name="Karaoz U."/>
            <person name="Brodie E.L."/>
            <person name="Williams K.H."/>
            <person name="Hubbard S.S."/>
            <person name="Banfield J.F."/>
        </authorList>
    </citation>
    <scope>NUCLEOTIDE SEQUENCE [LARGE SCALE GENOMIC DNA]</scope>
</reference>
<feature type="domain" description="Ribosome recycling factor" evidence="7">
    <location>
        <begin position="19"/>
        <end position="184"/>
    </location>
</feature>
<comment type="subcellular location">
    <subcellularLocation>
        <location evidence="1 5">Cytoplasm</location>
    </subcellularLocation>
</comment>
<dbReference type="HAMAP" id="MF_00040">
    <property type="entry name" value="RRF"/>
    <property type="match status" value="1"/>
</dbReference>
<comment type="caution">
    <text evidence="8">The sequence shown here is derived from an EMBL/GenBank/DDBJ whole genome shotgun (WGS) entry which is preliminary data.</text>
</comment>
<dbReference type="Gene3D" id="1.10.132.20">
    <property type="entry name" value="Ribosome-recycling factor"/>
    <property type="match status" value="1"/>
</dbReference>
<keyword evidence="4 5" id="KW-0648">Protein biosynthesis</keyword>
<dbReference type="EMBL" id="MGAC01000040">
    <property type="protein sequence ID" value="OGK37487.1"/>
    <property type="molecule type" value="Genomic_DNA"/>
</dbReference>
<protein>
    <recommendedName>
        <fullName evidence="5">Ribosome-recycling factor</fullName>
        <shortName evidence="5">RRF</shortName>
    </recommendedName>
    <alternativeName>
        <fullName evidence="5">Ribosome-releasing factor</fullName>
    </alternativeName>
</protein>
<feature type="region of interest" description="Disordered" evidence="6">
    <location>
        <begin position="137"/>
        <end position="159"/>
    </location>
</feature>
<comment type="function">
    <text evidence="5">Responsible for the release of ribosomes from messenger RNA at the termination of protein biosynthesis. May increase the efficiency of translation by recycling ribosomes from one round of translation to another.</text>
</comment>
<evidence type="ECO:0000313" key="9">
    <source>
        <dbReference type="Proteomes" id="UP000176803"/>
    </source>
</evidence>
<proteinExistence type="inferred from homology"/>
<dbReference type="Proteomes" id="UP000176803">
    <property type="component" value="Unassembled WGS sequence"/>
</dbReference>
<evidence type="ECO:0000256" key="5">
    <source>
        <dbReference type="HAMAP-Rule" id="MF_00040"/>
    </source>
</evidence>
<comment type="similarity">
    <text evidence="2 5">Belongs to the RRF family.</text>
</comment>
<organism evidence="8 9">
    <name type="scientific">Candidatus Roizmanbacteria bacterium RIFCSPHIGHO2_12_FULL_41_11</name>
    <dbReference type="NCBI Taxonomy" id="1802052"/>
    <lineage>
        <taxon>Bacteria</taxon>
        <taxon>Candidatus Roizmaniibacteriota</taxon>
    </lineage>
</organism>
<evidence type="ECO:0000256" key="4">
    <source>
        <dbReference type="ARBA" id="ARBA00022917"/>
    </source>
</evidence>
<keyword evidence="3 5" id="KW-0963">Cytoplasm</keyword>
<dbReference type="AlphaFoldDB" id="A0A1F7I2A2"/>
<dbReference type="Pfam" id="PF01765">
    <property type="entry name" value="RRF"/>
    <property type="match status" value="1"/>
</dbReference>
<dbReference type="PANTHER" id="PTHR20982:SF3">
    <property type="entry name" value="MITOCHONDRIAL RIBOSOME RECYCLING FACTOR PSEUDO 1"/>
    <property type="match status" value="1"/>
</dbReference>
<evidence type="ECO:0000313" key="8">
    <source>
        <dbReference type="EMBL" id="OGK37487.1"/>
    </source>
</evidence>
<dbReference type="InterPro" id="IPR036191">
    <property type="entry name" value="RRF_sf"/>
</dbReference>
<dbReference type="PANTHER" id="PTHR20982">
    <property type="entry name" value="RIBOSOME RECYCLING FACTOR"/>
    <property type="match status" value="1"/>
</dbReference>
<evidence type="ECO:0000256" key="3">
    <source>
        <dbReference type="ARBA" id="ARBA00022490"/>
    </source>
</evidence>
<dbReference type="CDD" id="cd00520">
    <property type="entry name" value="RRF"/>
    <property type="match status" value="1"/>
</dbReference>
<sequence length="186" mass="20832">MDQLIQNARLKMNKILDVLRTDLSTVRTGRAAPSLVENIVIKAYGGTQSLRVMELATIGSSDPQTLVVTPFDNSITSEIQKGIAEANVGLNPVIDGQLIRISVPRLSEERRQELIHLMRQKLENGRIMVRQVRHEAMSDIKKGQNDKSISEDGAGRMEKDVQKLTDELMEEIEGMGKKKEEELLVI</sequence>
<dbReference type="Gene3D" id="3.30.1360.40">
    <property type="match status" value="1"/>
</dbReference>
<dbReference type="FunFam" id="3.30.1360.40:FF:000001">
    <property type="entry name" value="Ribosome-recycling factor"/>
    <property type="match status" value="1"/>
</dbReference>
<evidence type="ECO:0000256" key="1">
    <source>
        <dbReference type="ARBA" id="ARBA00004496"/>
    </source>
</evidence>
<evidence type="ECO:0000256" key="2">
    <source>
        <dbReference type="ARBA" id="ARBA00005912"/>
    </source>
</evidence>